<dbReference type="AlphaFoldDB" id="A0A8D8REG7"/>
<dbReference type="EMBL" id="HBUF01273133">
    <property type="protein sequence ID" value="CAG6685730.1"/>
    <property type="molecule type" value="Transcribed_RNA"/>
</dbReference>
<protein>
    <submittedName>
        <fullName evidence="1">Uncharacterized protein</fullName>
    </submittedName>
</protein>
<name>A0A8D8REG7_9HEMI</name>
<sequence>MIIFPLRNIQGLMASPELWLVTIPKSHHSQRSLQQILLPSQPQQLYQSYFQRVPHHLLCDLCPPGIKVPSVISYPLQVLIIVNISPQVPGSRAQLLLPTYHNLL</sequence>
<organism evidence="1">
    <name type="scientific">Cacopsylla melanoneura</name>
    <dbReference type="NCBI Taxonomy" id="428564"/>
    <lineage>
        <taxon>Eukaryota</taxon>
        <taxon>Metazoa</taxon>
        <taxon>Ecdysozoa</taxon>
        <taxon>Arthropoda</taxon>
        <taxon>Hexapoda</taxon>
        <taxon>Insecta</taxon>
        <taxon>Pterygota</taxon>
        <taxon>Neoptera</taxon>
        <taxon>Paraneoptera</taxon>
        <taxon>Hemiptera</taxon>
        <taxon>Sternorrhyncha</taxon>
        <taxon>Psylloidea</taxon>
        <taxon>Psyllidae</taxon>
        <taxon>Psyllinae</taxon>
        <taxon>Cacopsylla</taxon>
    </lineage>
</organism>
<dbReference type="EMBL" id="HBUF01585959">
    <property type="protein sequence ID" value="CAG6771801.1"/>
    <property type="molecule type" value="Transcribed_RNA"/>
</dbReference>
<proteinExistence type="predicted"/>
<evidence type="ECO:0000313" key="1">
    <source>
        <dbReference type="EMBL" id="CAG6648195.1"/>
    </source>
</evidence>
<dbReference type="EMBL" id="HBUF01357659">
    <property type="protein sequence ID" value="CAG6718612.1"/>
    <property type="molecule type" value="Transcribed_RNA"/>
</dbReference>
<dbReference type="EMBL" id="HBUF01585958">
    <property type="protein sequence ID" value="CAG6771800.1"/>
    <property type="molecule type" value="Transcribed_RNA"/>
</dbReference>
<reference evidence="1" key="1">
    <citation type="submission" date="2021-05" db="EMBL/GenBank/DDBJ databases">
        <authorList>
            <person name="Alioto T."/>
            <person name="Alioto T."/>
            <person name="Gomez Garrido J."/>
        </authorList>
    </citation>
    <scope>NUCLEOTIDE SEQUENCE</scope>
</reference>
<dbReference type="EMBL" id="HBUF01150841">
    <property type="protein sequence ID" value="CAG6648196.1"/>
    <property type="molecule type" value="Transcribed_RNA"/>
</dbReference>
<dbReference type="EMBL" id="HBUF01357660">
    <property type="protein sequence ID" value="CAG6718613.1"/>
    <property type="molecule type" value="Transcribed_RNA"/>
</dbReference>
<accession>A0A8D8REG7</accession>
<dbReference type="EMBL" id="HBUF01150840">
    <property type="protein sequence ID" value="CAG6648195.1"/>
    <property type="molecule type" value="Transcribed_RNA"/>
</dbReference>
<dbReference type="EMBL" id="HBUF01273134">
    <property type="protein sequence ID" value="CAG6685732.1"/>
    <property type="molecule type" value="Transcribed_RNA"/>
</dbReference>
<dbReference type="EMBL" id="HBUF01585960">
    <property type="protein sequence ID" value="CAG6771802.1"/>
    <property type="molecule type" value="Transcribed_RNA"/>
</dbReference>
<dbReference type="EMBL" id="HBUF01357658">
    <property type="protein sequence ID" value="CAG6718611.1"/>
    <property type="molecule type" value="Transcribed_RNA"/>
</dbReference>